<feature type="transmembrane region" description="Helical" evidence="1">
    <location>
        <begin position="357"/>
        <end position="376"/>
    </location>
</feature>
<feature type="transmembrane region" description="Helical" evidence="1">
    <location>
        <begin position="388"/>
        <end position="407"/>
    </location>
</feature>
<feature type="transmembrane region" description="Helical" evidence="1">
    <location>
        <begin position="36"/>
        <end position="56"/>
    </location>
</feature>
<dbReference type="RefSeq" id="WP_189425663.1">
    <property type="nucleotide sequence ID" value="NZ_BMZE01000002.1"/>
</dbReference>
<proteinExistence type="predicted"/>
<keyword evidence="1" id="KW-0812">Transmembrane</keyword>
<protein>
    <recommendedName>
        <fullName evidence="4">O-antigen ligase</fullName>
    </recommendedName>
</protein>
<feature type="transmembrane region" description="Helical" evidence="1">
    <location>
        <begin position="209"/>
        <end position="240"/>
    </location>
</feature>
<feature type="transmembrane region" description="Helical" evidence="1">
    <location>
        <begin position="68"/>
        <end position="86"/>
    </location>
</feature>
<evidence type="ECO:0008006" key="4">
    <source>
        <dbReference type="Google" id="ProtNLM"/>
    </source>
</evidence>
<keyword evidence="1" id="KW-1133">Transmembrane helix</keyword>
<gene>
    <name evidence="2" type="ORF">GCM10007989_21360</name>
</gene>
<keyword evidence="3" id="KW-1185">Reference proteome</keyword>
<evidence type="ECO:0000256" key="1">
    <source>
        <dbReference type="SAM" id="Phobius"/>
    </source>
</evidence>
<dbReference type="EMBL" id="BMZE01000002">
    <property type="protein sequence ID" value="GHA25419.1"/>
    <property type="molecule type" value="Genomic_DNA"/>
</dbReference>
<name>A0A918S7V0_9HYPH</name>
<evidence type="ECO:0000313" key="3">
    <source>
        <dbReference type="Proteomes" id="UP000646579"/>
    </source>
</evidence>
<reference evidence="2" key="1">
    <citation type="journal article" date="2014" name="Int. J. Syst. Evol. Microbiol.">
        <title>Complete genome sequence of Corynebacterium casei LMG S-19264T (=DSM 44701T), isolated from a smear-ripened cheese.</title>
        <authorList>
            <consortium name="US DOE Joint Genome Institute (JGI-PGF)"/>
            <person name="Walter F."/>
            <person name="Albersmeier A."/>
            <person name="Kalinowski J."/>
            <person name="Ruckert C."/>
        </authorList>
    </citation>
    <scope>NUCLEOTIDE SEQUENCE</scope>
    <source>
        <strain evidence="2">KCTC 32437</strain>
    </source>
</reference>
<reference evidence="2" key="2">
    <citation type="submission" date="2020-09" db="EMBL/GenBank/DDBJ databases">
        <authorList>
            <person name="Sun Q."/>
            <person name="Kim S."/>
        </authorList>
    </citation>
    <scope>NUCLEOTIDE SEQUENCE</scope>
    <source>
        <strain evidence="2">KCTC 32437</strain>
    </source>
</reference>
<sequence length="452" mass="48995">MKQFANSAFTVMVLALPFNGVRPLVGFGELSQEGFFYASLLYLAAMLPIVATRLSFADLTPILRWHWMYLGLILISLPVHLTMMLANDYGGRAGLSRYLLSLSTYAYFFGLAGVMMLHARVIGIDAFLKRARQAFFWLSVLLICVSSLEVIGWALPAAESAFGLLRKLATSAPAETGRLFGLSLEPSFNAFVLLLCLGFATTAPEKRPLLATALIVFCLMSGARTAYFGLLAMALGWLAVRGARRGIIPAGSYGFILVISAFSAGLVLPAFAPMLLGPDQPLSNITRAYLMNAAFETGLTSPIGQGFGQVGYAVVDKVGYAVEMSSELQRFYLGDRFGELPPLFSWYARTFGEFGPFGYILIALSIATAASRLFRIGQKSEDDEGQRLFALSVSLLMSFLAIGFSIGSVRVPHLWLAVVFASLCVAREYQKTPQATRTLRNHLPGNAAASSA</sequence>
<dbReference type="Proteomes" id="UP000646579">
    <property type="component" value="Unassembled WGS sequence"/>
</dbReference>
<feature type="transmembrane region" description="Helical" evidence="1">
    <location>
        <begin position="134"/>
        <end position="155"/>
    </location>
</feature>
<feature type="transmembrane region" description="Helical" evidence="1">
    <location>
        <begin position="98"/>
        <end position="122"/>
    </location>
</feature>
<accession>A0A918S7V0</accession>
<feature type="transmembrane region" description="Helical" evidence="1">
    <location>
        <begin position="252"/>
        <end position="272"/>
    </location>
</feature>
<dbReference type="AlphaFoldDB" id="A0A918S7V0"/>
<evidence type="ECO:0000313" key="2">
    <source>
        <dbReference type="EMBL" id="GHA25419.1"/>
    </source>
</evidence>
<keyword evidence="1" id="KW-0472">Membrane</keyword>
<organism evidence="2 3">
    <name type="scientific">Devosia pacifica</name>
    <dbReference type="NCBI Taxonomy" id="1335967"/>
    <lineage>
        <taxon>Bacteria</taxon>
        <taxon>Pseudomonadati</taxon>
        <taxon>Pseudomonadota</taxon>
        <taxon>Alphaproteobacteria</taxon>
        <taxon>Hyphomicrobiales</taxon>
        <taxon>Devosiaceae</taxon>
        <taxon>Devosia</taxon>
    </lineage>
</organism>
<comment type="caution">
    <text evidence="2">The sequence shown here is derived from an EMBL/GenBank/DDBJ whole genome shotgun (WGS) entry which is preliminary data.</text>
</comment>